<proteinExistence type="predicted"/>
<feature type="transmembrane region" description="Helical" evidence="1">
    <location>
        <begin position="16"/>
        <end position="37"/>
    </location>
</feature>
<keyword evidence="1" id="KW-0812">Transmembrane</keyword>
<feature type="transmembrane region" description="Helical" evidence="1">
    <location>
        <begin position="180"/>
        <end position="197"/>
    </location>
</feature>
<dbReference type="Proteomes" id="UP000254287">
    <property type="component" value="Unassembled WGS sequence"/>
</dbReference>
<accession>A0A376CZE4</accession>
<feature type="transmembrane region" description="Helical" evidence="1">
    <location>
        <begin position="122"/>
        <end position="139"/>
    </location>
</feature>
<sequence length="307" mass="33414">MSPKHGITPWRPNQHGAWAMLIAPAVAVTVPALHHFANAASASSFGSTLSSSASPGWRAALTVFTILIAWFFGYFCFFALSLVAKARTPQRRRCYTKPLYVYGPIAGLAMLAALFLQPALVVWALFFTPLMTIALWETFHGRPRSMASGIATTVASALLVPVITMATYATSFSNIDNRAWLSFAFLALYFSGTVPLVKSMVRERKTPGFTQFSILFHAACAIAFAAIVVALLTKEFLNIFSASGFSASGHHIIWQAGLMELVLIVAALRAWWIPFTAAHGQTWTAKRIGMWEIPLVVAAALIVMVTL</sequence>
<evidence type="ECO:0000313" key="3">
    <source>
        <dbReference type="Proteomes" id="UP000254287"/>
    </source>
</evidence>
<dbReference type="AlphaFoldDB" id="A0A376CZE4"/>
<gene>
    <name evidence="2" type="ORF">NCTC10289_01657</name>
</gene>
<dbReference type="RefSeq" id="WP_115022455.1">
    <property type="nucleotide sequence ID" value="NZ_CP069533.1"/>
</dbReference>
<feature type="transmembrane region" description="Helical" evidence="1">
    <location>
        <begin position="288"/>
        <end position="306"/>
    </location>
</feature>
<dbReference type="EMBL" id="UFXP01000001">
    <property type="protein sequence ID" value="STC78797.1"/>
    <property type="molecule type" value="Genomic_DNA"/>
</dbReference>
<dbReference type="InterPro" id="IPR025576">
    <property type="entry name" value="YwiC"/>
</dbReference>
<feature type="transmembrane region" description="Helical" evidence="1">
    <location>
        <begin position="252"/>
        <end position="276"/>
    </location>
</feature>
<dbReference type="Pfam" id="PF14256">
    <property type="entry name" value="YwiC"/>
    <property type="match status" value="1"/>
</dbReference>
<name>A0A376CZE4_9CORY</name>
<feature type="transmembrane region" description="Helical" evidence="1">
    <location>
        <begin position="146"/>
        <end position="168"/>
    </location>
</feature>
<evidence type="ECO:0008006" key="4">
    <source>
        <dbReference type="Google" id="ProtNLM"/>
    </source>
</evidence>
<feature type="transmembrane region" description="Helical" evidence="1">
    <location>
        <begin position="57"/>
        <end position="78"/>
    </location>
</feature>
<keyword evidence="1" id="KW-1133">Transmembrane helix</keyword>
<feature type="transmembrane region" description="Helical" evidence="1">
    <location>
        <begin position="99"/>
        <end position="116"/>
    </location>
</feature>
<evidence type="ECO:0000313" key="2">
    <source>
        <dbReference type="EMBL" id="STC78797.1"/>
    </source>
</evidence>
<keyword evidence="1" id="KW-0472">Membrane</keyword>
<protein>
    <recommendedName>
        <fullName evidence="4">YwiC-like protein</fullName>
    </recommendedName>
</protein>
<organism evidence="2 3">
    <name type="scientific">Corynebacterium minutissimum</name>
    <dbReference type="NCBI Taxonomy" id="38301"/>
    <lineage>
        <taxon>Bacteria</taxon>
        <taxon>Bacillati</taxon>
        <taxon>Actinomycetota</taxon>
        <taxon>Actinomycetes</taxon>
        <taxon>Mycobacteriales</taxon>
        <taxon>Corynebacteriaceae</taxon>
        <taxon>Corynebacterium</taxon>
    </lineage>
</organism>
<evidence type="ECO:0000256" key="1">
    <source>
        <dbReference type="SAM" id="Phobius"/>
    </source>
</evidence>
<feature type="transmembrane region" description="Helical" evidence="1">
    <location>
        <begin position="209"/>
        <end position="232"/>
    </location>
</feature>
<reference evidence="2 3" key="1">
    <citation type="submission" date="2018-06" db="EMBL/GenBank/DDBJ databases">
        <authorList>
            <consortium name="Pathogen Informatics"/>
            <person name="Doyle S."/>
        </authorList>
    </citation>
    <scope>NUCLEOTIDE SEQUENCE [LARGE SCALE GENOMIC DNA]</scope>
    <source>
        <strain evidence="2 3">NCTC10289</strain>
    </source>
</reference>